<dbReference type="Gene3D" id="3.30.70.1290">
    <property type="entry name" value="Transposase IS200-like"/>
    <property type="match status" value="1"/>
</dbReference>
<dbReference type="InterPro" id="IPR002686">
    <property type="entry name" value="Transposase_17"/>
</dbReference>
<dbReference type="PANTHER" id="PTHR33360">
    <property type="entry name" value="TRANSPOSASE FOR INSERTION SEQUENCE ELEMENT IS200"/>
    <property type="match status" value="1"/>
</dbReference>
<dbReference type="EMBL" id="AP018112">
    <property type="protein sequence ID" value="BAX62137.1"/>
    <property type="molecule type" value="Genomic_DNA"/>
</dbReference>
<reference evidence="2 3" key="1">
    <citation type="journal article" date="2017" name="Genome Announc.">
        <title>Complete Genome Sequence of Burkholderia stabilis FERMP-21014.</title>
        <authorList>
            <person name="Konishi K."/>
            <person name="Kumagai T."/>
            <person name="Sakasegawa S."/>
            <person name="Tamura T."/>
        </authorList>
    </citation>
    <scope>NUCLEOTIDE SEQUENCE [LARGE SCALE GENOMIC DNA]</scope>
    <source>
        <strain evidence="2 3">FERMP-21014</strain>
    </source>
</reference>
<dbReference type="InterPro" id="IPR036515">
    <property type="entry name" value="Transposase_17_sf"/>
</dbReference>
<dbReference type="Pfam" id="PF01797">
    <property type="entry name" value="Y1_Tnp"/>
    <property type="match status" value="1"/>
</dbReference>
<dbReference type="AlphaFoldDB" id="A0A1Y1BXI2"/>
<protein>
    <recommendedName>
        <fullName evidence="1">Transposase IS200-like domain-containing protein</fullName>
    </recommendedName>
</protein>
<dbReference type="GO" id="GO:0004803">
    <property type="term" value="F:transposase activity"/>
    <property type="evidence" value="ECO:0007669"/>
    <property type="project" value="InterPro"/>
</dbReference>
<evidence type="ECO:0000259" key="1">
    <source>
        <dbReference type="Pfam" id="PF01797"/>
    </source>
</evidence>
<evidence type="ECO:0000313" key="2">
    <source>
        <dbReference type="EMBL" id="BAX62137.1"/>
    </source>
</evidence>
<dbReference type="Proteomes" id="UP000218432">
    <property type="component" value="Chromosome 2"/>
</dbReference>
<dbReference type="NCBIfam" id="NF033573">
    <property type="entry name" value="transpos_IS200"/>
    <property type="match status" value="1"/>
</dbReference>
<sequence length="85" mass="9783">MPQAYPWGEDDHIHLLVEYSPKVAVSNLVDNPRGVPGRLWHKQHPDVQKRYWTNVLWPPPYFASSRGGTPTSIVCQYIDQQQTSP</sequence>
<evidence type="ECO:0000313" key="3">
    <source>
        <dbReference type="Proteomes" id="UP000218432"/>
    </source>
</evidence>
<dbReference type="SUPFAM" id="SSF143422">
    <property type="entry name" value="Transposase IS200-like"/>
    <property type="match status" value="1"/>
</dbReference>
<accession>A0A1Y1BXI2</accession>
<proteinExistence type="predicted"/>
<dbReference type="GO" id="GO:0006313">
    <property type="term" value="P:DNA transposition"/>
    <property type="evidence" value="ECO:0007669"/>
    <property type="project" value="InterPro"/>
</dbReference>
<organism evidence="2 3">
    <name type="scientific">Burkholderia stabilis</name>
    <dbReference type="NCBI Taxonomy" id="95485"/>
    <lineage>
        <taxon>Bacteria</taxon>
        <taxon>Pseudomonadati</taxon>
        <taxon>Pseudomonadota</taxon>
        <taxon>Betaproteobacteria</taxon>
        <taxon>Burkholderiales</taxon>
        <taxon>Burkholderiaceae</taxon>
        <taxon>Burkholderia</taxon>
        <taxon>Burkholderia cepacia complex</taxon>
    </lineage>
</organism>
<name>A0A1Y1BXI2_9BURK</name>
<feature type="domain" description="Transposase IS200-like" evidence="1">
    <location>
        <begin position="8"/>
        <end position="81"/>
    </location>
</feature>
<gene>
    <name evidence="2" type="ORF">BSFP_050040</name>
</gene>
<dbReference type="PANTHER" id="PTHR33360:SF2">
    <property type="entry name" value="TRANSPOSASE FOR INSERTION SEQUENCE ELEMENT IS200"/>
    <property type="match status" value="1"/>
</dbReference>
<dbReference type="GO" id="GO:0003677">
    <property type="term" value="F:DNA binding"/>
    <property type="evidence" value="ECO:0007669"/>
    <property type="project" value="InterPro"/>
</dbReference>